<dbReference type="Proteomes" id="UP000615446">
    <property type="component" value="Unassembled WGS sequence"/>
</dbReference>
<evidence type="ECO:0000313" key="2">
    <source>
        <dbReference type="Proteomes" id="UP000615446"/>
    </source>
</evidence>
<sequence length="69" mass="8497">MQYYQETLTSSNGIWALDRHRRRLAESLDPWMEFQSIRVVNENSKVFWDDKTKFLRSLAIFYTRIGFWF</sequence>
<dbReference type="AlphaFoldDB" id="A0A8H3QNS9"/>
<accession>A0A8H3QNS9</accession>
<proteinExistence type="predicted"/>
<protein>
    <submittedName>
        <fullName evidence="1">Uncharacterized protein</fullName>
    </submittedName>
</protein>
<dbReference type="EMBL" id="BLAL01000160">
    <property type="protein sequence ID" value="GES86598.1"/>
    <property type="molecule type" value="Genomic_DNA"/>
</dbReference>
<evidence type="ECO:0000313" key="1">
    <source>
        <dbReference type="EMBL" id="GES86598.1"/>
    </source>
</evidence>
<organism evidence="1 2">
    <name type="scientific">Rhizophagus clarus</name>
    <dbReference type="NCBI Taxonomy" id="94130"/>
    <lineage>
        <taxon>Eukaryota</taxon>
        <taxon>Fungi</taxon>
        <taxon>Fungi incertae sedis</taxon>
        <taxon>Mucoromycota</taxon>
        <taxon>Glomeromycotina</taxon>
        <taxon>Glomeromycetes</taxon>
        <taxon>Glomerales</taxon>
        <taxon>Glomeraceae</taxon>
        <taxon>Rhizophagus</taxon>
    </lineage>
</organism>
<reference evidence="1" key="1">
    <citation type="submission" date="2019-10" db="EMBL/GenBank/DDBJ databases">
        <title>Conservation and host-specific expression of non-tandemly repeated heterogenous ribosome RNA gene in arbuscular mycorrhizal fungi.</title>
        <authorList>
            <person name="Maeda T."/>
            <person name="Kobayashi Y."/>
            <person name="Nakagawa T."/>
            <person name="Ezawa T."/>
            <person name="Yamaguchi K."/>
            <person name="Bino T."/>
            <person name="Nishimoto Y."/>
            <person name="Shigenobu S."/>
            <person name="Kawaguchi M."/>
        </authorList>
    </citation>
    <scope>NUCLEOTIDE SEQUENCE</scope>
    <source>
        <strain evidence="1">HR1</strain>
    </source>
</reference>
<gene>
    <name evidence="1" type="ORF">RCL2_001365100</name>
</gene>
<name>A0A8H3QNS9_9GLOM</name>
<comment type="caution">
    <text evidence="1">The sequence shown here is derived from an EMBL/GenBank/DDBJ whole genome shotgun (WGS) entry which is preliminary data.</text>
</comment>